<accession>A0ABQ7KWI1</accession>
<feature type="non-terminal residue" evidence="1">
    <location>
        <position position="1"/>
    </location>
</feature>
<name>A0ABQ7KWI1_BRACM</name>
<dbReference type="Proteomes" id="UP000823674">
    <property type="component" value="Chromosome A07"/>
</dbReference>
<proteinExistence type="predicted"/>
<evidence type="ECO:0000313" key="1">
    <source>
        <dbReference type="EMBL" id="KAG5378556.1"/>
    </source>
</evidence>
<organism evidence="1 2">
    <name type="scientific">Brassica rapa subsp. trilocularis</name>
    <dbReference type="NCBI Taxonomy" id="1813537"/>
    <lineage>
        <taxon>Eukaryota</taxon>
        <taxon>Viridiplantae</taxon>
        <taxon>Streptophyta</taxon>
        <taxon>Embryophyta</taxon>
        <taxon>Tracheophyta</taxon>
        <taxon>Spermatophyta</taxon>
        <taxon>Magnoliopsida</taxon>
        <taxon>eudicotyledons</taxon>
        <taxon>Gunneridae</taxon>
        <taxon>Pentapetalae</taxon>
        <taxon>rosids</taxon>
        <taxon>malvids</taxon>
        <taxon>Brassicales</taxon>
        <taxon>Brassicaceae</taxon>
        <taxon>Brassiceae</taxon>
        <taxon>Brassica</taxon>
    </lineage>
</organism>
<comment type="caution">
    <text evidence="1">The sequence shown here is derived from an EMBL/GenBank/DDBJ whole genome shotgun (WGS) entry which is preliminary data.</text>
</comment>
<dbReference type="EMBL" id="JADBGQ010000009">
    <property type="protein sequence ID" value="KAG5378556.1"/>
    <property type="molecule type" value="Genomic_DNA"/>
</dbReference>
<evidence type="ECO:0000313" key="2">
    <source>
        <dbReference type="Proteomes" id="UP000823674"/>
    </source>
</evidence>
<gene>
    <name evidence="1" type="primary">A07g504010.1_BraROA</name>
    <name evidence="1" type="ORF">IGI04_026398</name>
</gene>
<sequence length="321" mass="36395">SSSQLKRFVDSSIRFQFLILLTRGFFNRRKSAAMPKSSLTPKVEKKLNRRCDLASTFDVQSINQHEFQIPCKHAAKAATSRGVNPGLFMHQYYSKANMCAAYSESIRPIDELLEASEIPPQLVAYKWFPPDVKRGAGRPVKRRYECFGEQATAQKKARKQVCSRCHRSGHNRTFVLDIFSAMFGFGDPGRSRTCSWNLNVACSAVGVGVVSSLGLYRWPLKLLAEWASHEGGRVVQASDPVCIRRDASFWQKLNGSMFVGLSCYPRRLTFPQPFSYALRDLVVSLLGFKIRHNRRRVSVVLVFGLQRCSVSQCRRSCPWLV</sequence>
<protein>
    <submittedName>
        <fullName evidence="1">Uncharacterized protein</fullName>
    </submittedName>
</protein>
<keyword evidence="2" id="KW-1185">Reference proteome</keyword>
<reference evidence="1 2" key="1">
    <citation type="submission" date="2021-03" db="EMBL/GenBank/DDBJ databases">
        <authorList>
            <person name="King G.J."/>
            <person name="Bancroft I."/>
            <person name="Baten A."/>
            <person name="Bloomfield J."/>
            <person name="Borpatragohain P."/>
            <person name="He Z."/>
            <person name="Irish N."/>
            <person name="Irwin J."/>
            <person name="Liu K."/>
            <person name="Mauleon R.P."/>
            <person name="Moore J."/>
            <person name="Morris R."/>
            <person name="Ostergaard L."/>
            <person name="Wang B."/>
            <person name="Wells R."/>
        </authorList>
    </citation>
    <scope>NUCLEOTIDE SEQUENCE [LARGE SCALE GENOMIC DNA]</scope>
    <source>
        <strain evidence="1">R-o-18</strain>
        <tissue evidence="1">Leaf</tissue>
    </source>
</reference>